<dbReference type="EC" id="2.5.1.47" evidence="4 13"/>
<dbReference type="Gene3D" id="3.40.50.1100">
    <property type="match status" value="2"/>
</dbReference>
<evidence type="ECO:0000256" key="2">
    <source>
        <dbReference type="ARBA" id="ARBA00004962"/>
    </source>
</evidence>
<sequence length="323" mass="34839">MSHILEDNSQSIGGTPLVRINHLSDHPRLYAKIEARNPALSVKCRIGANMVWDAEKRGALKPGMEILEPTSGNTGIALAFVGAARGYRVTLTMPASMSLERRQVLKGLGAQLVLTEPAKGMKGAVDKAIEMRDAEPERYFLAGQFENPANPGIHEQTTGPELWDATDGDLDVLVAGVGTGGTITGVSRYFENHRGRSLYSVAVEPAESPIIAQRMRGEEITPAPHKIQGIGANFIPQNLDLSLVDRVEAVSSEDAIAMARRLMAEEGIMAGISCGAAMVAALRLAKDPEWADRSIAVILPDSSERYLSTAMFEGMFTEQETQQ</sequence>
<dbReference type="InterPro" id="IPR001926">
    <property type="entry name" value="TrpB-like_PALP"/>
</dbReference>
<dbReference type="OrthoDB" id="9805733at2"/>
<evidence type="ECO:0000256" key="9">
    <source>
        <dbReference type="ARBA" id="ARBA00023192"/>
    </source>
</evidence>
<organism evidence="15 16">
    <name type="scientific">Kushneria sinocarnis</name>
    <dbReference type="NCBI Taxonomy" id="595502"/>
    <lineage>
        <taxon>Bacteria</taxon>
        <taxon>Pseudomonadati</taxon>
        <taxon>Pseudomonadota</taxon>
        <taxon>Gammaproteobacteria</taxon>
        <taxon>Oceanospirillales</taxon>
        <taxon>Halomonadaceae</taxon>
        <taxon>Kushneria</taxon>
    </lineage>
</organism>
<comment type="caution">
    <text evidence="15">The sequence shown here is derived from an EMBL/GenBank/DDBJ whole genome shotgun (WGS) entry which is preliminary data.</text>
</comment>
<dbReference type="RefSeq" id="WP_121173890.1">
    <property type="nucleotide sequence ID" value="NZ_RBIN01000009.1"/>
</dbReference>
<dbReference type="InterPro" id="IPR050214">
    <property type="entry name" value="Cys_Synth/Cystath_Beta-Synth"/>
</dbReference>
<evidence type="ECO:0000256" key="7">
    <source>
        <dbReference type="ARBA" id="ARBA00022679"/>
    </source>
</evidence>
<keyword evidence="6 13" id="KW-0028">Amino-acid biosynthesis</keyword>
<evidence type="ECO:0000256" key="5">
    <source>
        <dbReference type="ARBA" id="ARBA00019371"/>
    </source>
</evidence>
<evidence type="ECO:0000256" key="10">
    <source>
        <dbReference type="ARBA" id="ARBA00047931"/>
    </source>
</evidence>
<evidence type="ECO:0000313" key="15">
    <source>
        <dbReference type="EMBL" id="RKQ96396.1"/>
    </source>
</evidence>
<evidence type="ECO:0000259" key="14">
    <source>
        <dbReference type="Pfam" id="PF00291"/>
    </source>
</evidence>
<dbReference type="Proteomes" id="UP000281975">
    <property type="component" value="Unassembled WGS sequence"/>
</dbReference>
<dbReference type="GO" id="GO:0006535">
    <property type="term" value="P:cysteine biosynthetic process from serine"/>
    <property type="evidence" value="ECO:0007669"/>
    <property type="project" value="UniProtKB-UniRule"/>
</dbReference>
<proteinExistence type="inferred from homology"/>
<comment type="pathway">
    <text evidence="2">Amino-acid biosynthesis; L-cysteine biosynthesis; L-cysteine from L-serine: step 2/2.</text>
</comment>
<dbReference type="NCBIfam" id="TIGR01136">
    <property type="entry name" value="cysKM"/>
    <property type="match status" value="1"/>
</dbReference>
<comment type="similarity">
    <text evidence="3 13">Belongs to the cysteine synthase/cystathionine beta-synthase family.</text>
</comment>
<evidence type="ECO:0000256" key="6">
    <source>
        <dbReference type="ARBA" id="ARBA00022605"/>
    </source>
</evidence>
<feature type="binding site" evidence="11">
    <location>
        <position position="273"/>
    </location>
    <ligand>
        <name>pyridoxal 5'-phosphate</name>
        <dbReference type="ChEBI" id="CHEBI:597326"/>
    </ligand>
</feature>
<dbReference type="InterPro" id="IPR001216">
    <property type="entry name" value="P-phosphate_BS"/>
</dbReference>
<dbReference type="InterPro" id="IPR005856">
    <property type="entry name" value="Cys_synth"/>
</dbReference>
<dbReference type="FunFam" id="3.40.50.1100:FF:000118">
    <property type="entry name" value="Related to CYS4-cystathionine beta-synthase"/>
    <property type="match status" value="1"/>
</dbReference>
<name>A0A420WTH7_9GAMM</name>
<evidence type="ECO:0000256" key="13">
    <source>
        <dbReference type="RuleBase" id="RU003985"/>
    </source>
</evidence>
<dbReference type="Pfam" id="PF00291">
    <property type="entry name" value="PALP"/>
    <property type="match status" value="1"/>
</dbReference>
<keyword evidence="8 11" id="KW-0663">Pyridoxal phosphate</keyword>
<dbReference type="InterPro" id="IPR036052">
    <property type="entry name" value="TrpB-like_PALP_sf"/>
</dbReference>
<dbReference type="AlphaFoldDB" id="A0A420WTH7"/>
<dbReference type="PROSITE" id="PS00901">
    <property type="entry name" value="CYS_SYNTHASE"/>
    <property type="match status" value="1"/>
</dbReference>
<dbReference type="InterPro" id="IPR005859">
    <property type="entry name" value="CysK"/>
</dbReference>
<feature type="binding site" evidence="11">
    <location>
        <position position="73"/>
    </location>
    <ligand>
        <name>pyridoxal 5'-phosphate</name>
        <dbReference type="ChEBI" id="CHEBI:597326"/>
    </ligand>
</feature>
<feature type="domain" description="Tryptophan synthase beta chain-like PALP" evidence="14">
    <location>
        <begin position="9"/>
        <end position="301"/>
    </location>
</feature>
<evidence type="ECO:0000256" key="12">
    <source>
        <dbReference type="PIRSR" id="PIRSR605856-51"/>
    </source>
</evidence>
<comment type="catalytic activity">
    <reaction evidence="10 13">
        <text>O-acetyl-L-serine + hydrogen sulfide = L-cysteine + acetate</text>
        <dbReference type="Rhea" id="RHEA:14829"/>
        <dbReference type="ChEBI" id="CHEBI:29919"/>
        <dbReference type="ChEBI" id="CHEBI:30089"/>
        <dbReference type="ChEBI" id="CHEBI:35235"/>
        <dbReference type="ChEBI" id="CHEBI:58340"/>
        <dbReference type="EC" id="2.5.1.47"/>
    </reaction>
</comment>
<comment type="cofactor">
    <cofactor evidence="1 11 13">
        <name>pyridoxal 5'-phosphate</name>
        <dbReference type="ChEBI" id="CHEBI:597326"/>
    </cofactor>
</comment>
<evidence type="ECO:0000256" key="3">
    <source>
        <dbReference type="ARBA" id="ARBA00007103"/>
    </source>
</evidence>
<dbReference type="CDD" id="cd01561">
    <property type="entry name" value="CBS_like"/>
    <property type="match status" value="1"/>
</dbReference>
<reference evidence="15 16" key="1">
    <citation type="submission" date="2018-10" db="EMBL/GenBank/DDBJ databases">
        <title>Genomic Encyclopedia of Type Strains, Phase IV (KMG-IV): sequencing the most valuable type-strain genomes for metagenomic binning, comparative biology and taxonomic classification.</title>
        <authorList>
            <person name="Goeker M."/>
        </authorList>
    </citation>
    <scope>NUCLEOTIDE SEQUENCE [LARGE SCALE GENOMIC DNA]</scope>
    <source>
        <strain evidence="15 16">DSM 23229</strain>
    </source>
</reference>
<evidence type="ECO:0000256" key="8">
    <source>
        <dbReference type="ARBA" id="ARBA00022898"/>
    </source>
</evidence>
<feature type="binding site" evidence="11">
    <location>
        <begin position="178"/>
        <end position="182"/>
    </location>
    <ligand>
        <name>pyridoxal 5'-phosphate</name>
        <dbReference type="ChEBI" id="CHEBI:597326"/>
    </ligand>
</feature>
<protein>
    <recommendedName>
        <fullName evidence="5 13">Cysteine synthase</fullName>
        <ecNumber evidence="4 13">2.5.1.47</ecNumber>
    </recommendedName>
</protein>
<dbReference type="EMBL" id="RBIN01000009">
    <property type="protein sequence ID" value="RKQ96396.1"/>
    <property type="molecule type" value="Genomic_DNA"/>
</dbReference>
<keyword evidence="16" id="KW-1185">Reference proteome</keyword>
<dbReference type="GO" id="GO:0004124">
    <property type="term" value="F:cysteine synthase activity"/>
    <property type="evidence" value="ECO:0007669"/>
    <property type="project" value="UniProtKB-UniRule"/>
</dbReference>
<evidence type="ECO:0000256" key="11">
    <source>
        <dbReference type="PIRSR" id="PIRSR605856-50"/>
    </source>
</evidence>
<keyword evidence="9 13" id="KW-0198">Cysteine biosynthesis</keyword>
<keyword evidence="7 13" id="KW-0808">Transferase</keyword>
<dbReference type="FunFam" id="3.40.50.1100:FF:000002">
    <property type="entry name" value="Cysteine synthase"/>
    <property type="match status" value="1"/>
</dbReference>
<dbReference type="SUPFAM" id="SSF53686">
    <property type="entry name" value="Tryptophan synthase beta subunit-like PLP-dependent enzymes"/>
    <property type="match status" value="1"/>
</dbReference>
<evidence type="ECO:0000256" key="4">
    <source>
        <dbReference type="ARBA" id="ARBA00012681"/>
    </source>
</evidence>
<gene>
    <name evidence="15" type="ORF">C7446_2997</name>
</gene>
<dbReference type="UniPathway" id="UPA00136">
    <property type="reaction ID" value="UER00200"/>
</dbReference>
<accession>A0A420WTH7</accession>
<evidence type="ECO:0000256" key="1">
    <source>
        <dbReference type="ARBA" id="ARBA00001933"/>
    </source>
</evidence>
<dbReference type="NCBIfam" id="TIGR01139">
    <property type="entry name" value="cysK"/>
    <property type="match status" value="1"/>
</dbReference>
<evidence type="ECO:0000313" key="16">
    <source>
        <dbReference type="Proteomes" id="UP000281975"/>
    </source>
</evidence>
<feature type="modified residue" description="N6-(pyridoxal phosphate)lysine" evidence="12">
    <location>
        <position position="43"/>
    </location>
</feature>
<dbReference type="PANTHER" id="PTHR10314">
    <property type="entry name" value="CYSTATHIONINE BETA-SYNTHASE"/>
    <property type="match status" value="1"/>
</dbReference>